<dbReference type="InterPro" id="IPR011650">
    <property type="entry name" value="Peptidase_M20_dimer"/>
</dbReference>
<dbReference type="SUPFAM" id="SSF55031">
    <property type="entry name" value="Bacterial exopeptidase dimerisation domain"/>
    <property type="match status" value="1"/>
</dbReference>
<reference evidence="3" key="1">
    <citation type="journal article" date="2019" name="Int. J. Syst. Evol. Microbiol.">
        <title>The Global Catalogue of Microorganisms (GCM) 10K type strain sequencing project: providing services to taxonomists for standard genome sequencing and annotation.</title>
        <authorList>
            <consortium name="The Broad Institute Genomics Platform"/>
            <consortium name="The Broad Institute Genome Sequencing Center for Infectious Disease"/>
            <person name="Wu L."/>
            <person name="Ma J."/>
        </authorList>
    </citation>
    <scope>NUCLEOTIDE SEQUENCE [LARGE SCALE GENOMIC DNA]</scope>
    <source>
        <strain evidence="3">JCM 1490</strain>
    </source>
</reference>
<evidence type="ECO:0000313" key="2">
    <source>
        <dbReference type="EMBL" id="MFC7405634.1"/>
    </source>
</evidence>
<dbReference type="PIRSF" id="PIRSF005962">
    <property type="entry name" value="Pept_M20D_amidohydro"/>
    <property type="match status" value="1"/>
</dbReference>
<organism evidence="2 3">
    <name type="scientific">Georgenia alba</name>
    <dbReference type="NCBI Taxonomy" id="2233858"/>
    <lineage>
        <taxon>Bacteria</taxon>
        <taxon>Bacillati</taxon>
        <taxon>Actinomycetota</taxon>
        <taxon>Actinomycetes</taxon>
        <taxon>Micrococcales</taxon>
        <taxon>Bogoriellaceae</taxon>
        <taxon>Georgenia</taxon>
    </lineage>
</organism>
<proteinExistence type="predicted"/>
<dbReference type="NCBIfam" id="TIGR01891">
    <property type="entry name" value="amidohydrolases"/>
    <property type="match status" value="1"/>
</dbReference>
<name>A0ABW2Q866_9MICO</name>
<dbReference type="PANTHER" id="PTHR11014">
    <property type="entry name" value="PEPTIDASE M20 FAMILY MEMBER"/>
    <property type="match status" value="1"/>
</dbReference>
<dbReference type="InterPro" id="IPR002933">
    <property type="entry name" value="Peptidase_M20"/>
</dbReference>
<dbReference type="Gene3D" id="3.30.70.360">
    <property type="match status" value="1"/>
</dbReference>
<keyword evidence="3" id="KW-1185">Reference proteome</keyword>
<dbReference type="InterPro" id="IPR017439">
    <property type="entry name" value="Amidohydrolase"/>
</dbReference>
<dbReference type="Pfam" id="PF07687">
    <property type="entry name" value="M20_dimer"/>
    <property type="match status" value="1"/>
</dbReference>
<dbReference type="PANTHER" id="PTHR11014:SF63">
    <property type="entry name" value="METALLOPEPTIDASE, PUTATIVE (AFU_ORTHOLOGUE AFUA_6G09600)-RELATED"/>
    <property type="match status" value="1"/>
</dbReference>
<evidence type="ECO:0000313" key="3">
    <source>
        <dbReference type="Proteomes" id="UP001596455"/>
    </source>
</evidence>
<dbReference type="RefSeq" id="WP_382394249.1">
    <property type="nucleotide sequence ID" value="NZ_JBHTCQ010000002.1"/>
</dbReference>
<gene>
    <name evidence="2" type="ORF">ACFQQL_10990</name>
</gene>
<accession>A0ABW2Q866</accession>
<evidence type="ECO:0000259" key="1">
    <source>
        <dbReference type="Pfam" id="PF07687"/>
    </source>
</evidence>
<feature type="domain" description="Peptidase M20 dimerisation" evidence="1">
    <location>
        <begin position="188"/>
        <end position="282"/>
    </location>
</feature>
<dbReference type="Gene3D" id="3.40.630.10">
    <property type="entry name" value="Zn peptidases"/>
    <property type="match status" value="1"/>
</dbReference>
<dbReference type="Proteomes" id="UP001596455">
    <property type="component" value="Unassembled WGS sequence"/>
</dbReference>
<dbReference type="SUPFAM" id="SSF53187">
    <property type="entry name" value="Zn-dependent exopeptidases"/>
    <property type="match status" value="1"/>
</dbReference>
<sequence>MGFVDDAAPILPELIDLRRRIHAYPEVGLHLPETQAAVLDALGGLPLEVTTGAGLSSVVAVLRGARPGPTVLLRGDMDGLPLKEESGEEFAATTGTMHACGHDLHVAGLVGAARLLSAHRDQLAGNVVFMFQPGEESPGGALPMIEEGVLDAAGAPVDAAFGIHVTGLVDKGVFVSRGGVNMAGANVLDVTVNGLGGHGSSPWTTVDPVPVAAEIIGALQSYVTRRHNVFDPVVISVGQVHAGSAFNIIPSTAQLACSVRTLSRESFEQVSVELPRLVESIAAAHGCTADVDFHQLYPATINDAGMWEHAKGVLGEVFGAGRVTDRPDPIMGSEDFSYVLERVPGCFIHLGARPDDVPAEGAPSNHSATVRFDDAVLGDQAAALAELAVRTLTKLASRRPVEVAAQA</sequence>
<dbReference type="InterPro" id="IPR036264">
    <property type="entry name" value="Bact_exopeptidase_dim_dom"/>
</dbReference>
<protein>
    <submittedName>
        <fullName evidence="2">M20 family metallopeptidase</fullName>
    </submittedName>
</protein>
<dbReference type="Pfam" id="PF01546">
    <property type="entry name" value="Peptidase_M20"/>
    <property type="match status" value="1"/>
</dbReference>
<comment type="caution">
    <text evidence="2">The sequence shown here is derived from an EMBL/GenBank/DDBJ whole genome shotgun (WGS) entry which is preliminary data.</text>
</comment>
<dbReference type="EMBL" id="JBHTCQ010000002">
    <property type="protein sequence ID" value="MFC7405634.1"/>
    <property type="molecule type" value="Genomic_DNA"/>
</dbReference>
<dbReference type="CDD" id="cd03886">
    <property type="entry name" value="M20_Acy1"/>
    <property type="match status" value="1"/>
</dbReference>